<keyword evidence="2" id="KW-1185">Reference proteome</keyword>
<gene>
    <name evidence="1" type="ORF">FHU31_002665</name>
</gene>
<accession>A0A7X5TZQ0</accession>
<evidence type="ECO:0000313" key="2">
    <source>
        <dbReference type="Proteomes" id="UP000547444"/>
    </source>
</evidence>
<dbReference type="AlphaFoldDB" id="A0A7X5TZQ0"/>
<reference evidence="1 2" key="1">
    <citation type="submission" date="2020-03" db="EMBL/GenBank/DDBJ databases">
        <title>Sequencing the genomes of 1000 actinobacteria strains.</title>
        <authorList>
            <person name="Klenk H.-P."/>
        </authorList>
    </citation>
    <scope>NUCLEOTIDE SEQUENCE [LARGE SCALE GENOMIC DNA]</scope>
    <source>
        <strain evidence="1 2">DSM 44556</strain>
    </source>
</reference>
<protein>
    <submittedName>
        <fullName evidence="1">Uncharacterized protein</fullName>
    </submittedName>
</protein>
<proteinExistence type="predicted"/>
<name>A0A7X5TZQ0_9MYCO</name>
<sequence length="61" mass="6761">MGNTPTPIHLSRRANGGVQIVQGRSYVMLSKNELDDLITDLIHLHGLPKRAEKMTVVAEHT</sequence>
<dbReference type="Proteomes" id="UP000547444">
    <property type="component" value="Unassembled WGS sequence"/>
</dbReference>
<comment type="caution">
    <text evidence="1">The sequence shown here is derived from an EMBL/GenBank/DDBJ whole genome shotgun (WGS) entry which is preliminary data.</text>
</comment>
<dbReference type="EMBL" id="JAANOW010000001">
    <property type="protein sequence ID" value="NIH95709.1"/>
    <property type="molecule type" value="Genomic_DNA"/>
</dbReference>
<organism evidence="1 2">
    <name type="scientific">Mycolicibacterium fluoranthenivorans</name>
    <dbReference type="NCBI Taxonomy" id="258505"/>
    <lineage>
        <taxon>Bacteria</taxon>
        <taxon>Bacillati</taxon>
        <taxon>Actinomycetota</taxon>
        <taxon>Actinomycetes</taxon>
        <taxon>Mycobacteriales</taxon>
        <taxon>Mycobacteriaceae</taxon>
        <taxon>Mycolicibacterium</taxon>
    </lineage>
</organism>
<evidence type="ECO:0000313" key="1">
    <source>
        <dbReference type="EMBL" id="NIH95709.1"/>
    </source>
</evidence>